<dbReference type="SUPFAM" id="SSF56112">
    <property type="entry name" value="Protein kinase-like (PK-like)"/>
    <property type="match status" value="1"/>
</dbReference>
<dbReference type="AlphaFoldDB" id="A0A942UWW9"/>
<organism evidence="2 3">
    <name type="scientific">Lederbergia citrea</name>
    <dbReference type="NCBI Taxonomy" id="2833581"/>
    <lineage>
        <taxon>Bacteria</taxon>
        <taxon>Bacillati</taxon>
        <taxon>Bacillota</taxon>
        <taxon>Bacilli</taxon>
        <taxon>Bacillales</taxon>
        <taxon>Bacillaceae</taxon>
        <taxon>Lederbergia</taxon>
    </lineage>
</organism>
<dbReference type="InterPro" id="IPR000719">
    <property type="entry name" value="Prot_kinase_dom"/>
</dbReference>
<evidence type="ECO:0000259" key="1">
    <source>
        <dbReference type="PROSITE" id="PS50011"/>
    </source>
</evidence>
<proteinExistence type="predicted"/>
<comment type="caution">
    <text evidence="2">The sequence shown here is derived from an EMBL/GenBank/DDBJ whole genome shotgun (WGS) entry which is preliminary data.</text>
</comment>
<dbReference type="Gene3D" id="3.90.1200.10">
    <property type="match status" value="1"/>
</dbReference>
<sequence>MAPIERQEIPADFLKITGEIKYITFPEQGCTSNVGIIESENGRFVLKRAFEKRYCKWLEKEAQILKGLQDSKLPVPNIYAFTKEPDQAWILMEYLPGTTMGKALQKEPDPEKRKSLIFQFGKVLATIHSTPCPADLQKANWLDEMLERAEHDLHEFEVDGTPELLKNLKKNKPEGIEQTLIHGDFTEDNVLVHEGEISGIIDWSGGAFGDPRFDVALAIWPKEGDFENKQVIDLFFEGYGKKILNDAEYDYFANGLYDFF</sequence>
<feature type="domain" description="Protein kinase" evidence="1">
    <location>
        <begin position="20"/>
        <end position="260"/>
    </location>
</feature>
<keyword evidence="3" id="KW-1185">Reference proteome</keyword>
<evidence type="ECO:0000313" key="2">
    <source>
        <dbReference type="EMBL" id="MBS4224319.1"/>
    </source>
</evidence>
<dbReference type="PANTHER" id="PTHR21310">
    <property type="entry name" value="AMINOGLYCOSIDE PHOSPHOTRANSFERASE-RELATED-RELATED"/>
    <property type="match status" value="1"/>
</dbReference>
<dbReference type="GO" id="GO:0005524">
    <property type="term" value="F:ATP binding"/>
    <property type="evidence" value="ECO:0007669"/>
    <property type="project" value="InterPro"/>
</dbReference>
<name>A0A942UWW9_9BACI</name>
<dbReference type="Gene3D" id="3.30.200.20">
    <property type="entry name" value="Phosphorylase Kinase, domain 1"/>
    <property type="match status" value="1"/>
</dbReference>
<dbReference type="EMBL" id="JAGYPN010000003">
    <property type="protein sequence ID" value="MBS4224319.1"/>
    <property type="molecule type" value="Genomic_DNA"/>
</dbReference>
<dbReference type="Proteomes" id="UP000676456">
    <property type="component" value="Unassembled WGS sequence"/>
</dbReference>
<dbReference type="InterPro" id="IPR051678">
    <property type="entry name" value="AGP_Transferase"/>
</dbReference>
<gene>
    <name evidence="2" type="ORF">KHA91_16485</name>
</gene>
<dbReference type="PROSITE" id="PS50011">
    <property type="entry name" value="PROTEIN_KINASE_DOM"/>
    <property type="match status" value="1"/>
</dbReference>
<reference evidence="2 3" key="1">
    <citation type="submission" date="2021-05" db="EMBL/GenBank/DDBJ databases">
        <title>Novel Bacillus species.</title>
        <authorList>
            <person name="Liu G."/>
        </authorList>
    </citation>
    <scope>NUCLEOTIDE SEQUENCE [LARGE SCALE GENOMIC DNA]</scope>
    <source>
        <strain evidence="2 3">FJAT-49682</strain>
    </source>
</reference>
<dbReference type="Pfam" id="PF01636">
    <property type="entry name" value="APH"/>
    <property type="match status" value="1"/>
</dbReference>
<dbReference type="InterPro" id="IPR002575">
    <property type="entry name" value="Aminoglycoside_PTrfase"/>
</dbReference>
<dbReference type="InterPro" id="IPR011009">
    <property type="entry name" value="Kinase-like_dom_sf"/>
</dbReference>
<evidence type="ECO:0000313" key="3">
    <source>
        <dbReference type="Proteomes" id="UP000676456"/>
    </source>
</evidence>
<protein>
    <submittedName>
        <fullName evidence="2">Phosphotransferase</fullName>
    </submittedName>
</protein>
<accession>A0A942UWW9</accession>
<dbReference type="GO" id="GO:0004672">
    <property type="term" value="F:protein kinase activity"/>
    <property type="evidence" value="ECO:0007669"/>
    <property type="project" value="InterPro"/>
</dbReference>